<gene>
    <name evidence="2" type="ORF">TCAL_16577</name>
</gene>
<keyword evidence="1" id="KW-0732">Signal</keyword>
<comment type="caution">
    <text evidence="2">The sequence shown here is derived from an EMBL/GenBank/DDBJ whole genome shotgun (WGS) entry which is preliminary data.</text>
</comment>
<keyword evidence="3" id="KW-1185">Reference proteome</keyword>
<sequence length="250" mass="28868">MKIIVQTALLSLGALVVLGSPVAQQQAGEPSYDYSNTNQDYYNNDEAAFGQRDEQYPEDDVQVQEVPVDEQQQLDSIYQNEDQYQNEAQGEGQNEQEDALYYPSDAPECCSHVTIQGTNNQDVFYQYLMGDYFPYTGEDFDSYHSVDGQTYPVYMHVLTEDRSELDLEPRQSYLYFYKNSNPDIEETECPEGCWMIGMHDPTPGNYWYGKKYWYVNGFKDNCPEKMTQEDRKLIDQDAKEDTVAVECAAK</sequence>
<name>A0A553NBF8_TIGCA</name>
<feature type="chain" id="PRO_5022176618" evidence="1">
    <location>
        <begin position="20"/>
        <end position="250"/>
    </location>
</feature>
<reference evidence="2 3" key="1">
    <citation type="journal article" date="2018" name="Nat. Ecol. Evol.">
        <title>Genomic signatures of mitonuclear coevolution across populations of Tigriopus californicus.</title>
        <authorList>
            <person name="Barreto F.S."/>
            <person name="Watson E.T."/>
            <person name="Lima T.G."/>
            <person name="Willett C.S."/>
            <person name="Edmands S."/>
            <person name="Li W."/>
            <person name="Burton R.S."/>
        </authorList>
    </citation>
    <scope>NUCLEOTIDE SEQUENCE [LARGE SCALE GENOMIC DNA]</scope>
    <source>
        <strain evidence="2 3">San Diego</strain>
    </source>
</reference>
<evidence type="ECO:0000313" key="3">
    <source>
        <dbReference type="Proteomes" id="UP000318571"/>
    </source>
</evidence>
<dbReference type="EMBL" id="VCGU01000458">
    <property type="protein sequence ID" value="TRY62770.1"/>
    <property type="molecule type" value="Genomic_DNA"/>
</dbReference>
<feature type="signal peptide" evidence="1">
    <location>
        <begin position="1"/>
        <end position="19"/>
    </location>
</feature>
<dbReference type="Proteomes" id="UP000318571">
    <property type="component" value="Chromosome 10"/>
</dbReference>
<evidence type="ECO:0000313" key="2">
    <source>
        <dbReference type="EMBL" id="TRY62770.1"/>
    </source>
</evidence>
<evidence type="ECO:0000256" key="1">
    <source>
        <dbReference type="SAM" id="SignalP"/>
    </source>
</evidence>
<dbReference type="AlphaFoldDB" id="A0A553NBF8"/>
<accession>A0A553NBF8</accession>
<organism evidence="2 3">
    <name type="scientific">Tigriopus californicus</name>
    <name type="common">Marine copepod</name>
    <dbReference type="NCBI Taxonomy" id="6832"/>
    <lineage>
        <taxon>Eukaryota</taxon>
        <taxon>Metazoa</taxon>
        <taxon>Ecdysozoa</taxon>
        <taxon>Arthropoda</taxon>
        <taxon>Crustacea</taxon>
        <taxon>Multicrustacea</taxon>
        <taxon>Hexanauplia</taxon>
        <taxon>Copepoda</taxon>
        <taxon>Harpacticoida</taxon>
        <taxon>Harpacticidae</taxon>
        <taxon>Tigriopus</taxon>
    </lineage>
</organism>
<proteinExistence type="predicted"/>
<protein>
    <submittedName>
        <fullName evidence="2">Uncharacterized protein</fullName>
    </submittedName>
</protein>